<protein>
    <submittedName>
        <fullName evidence="2">Uncharacterized protein</fullName>
    </submittedName>
</protein>
<name>A0A1E4RMV6_9ASCO</name>
<dbReference type="Proteomes" id="UP000095085">
    <property type="component" value="Unassembled WGS sequence"/>
</dbReference>
<evidence type="ECO:0000256" key="1">
    <source>
        <dbReference type="SAM" id="MobiDB-lite"/>
    </source>
</evidence>
<dbReference type="RefSeq" id="XP_020077667.1">
    <property type="nucleotide sequence ID" value="XM_020220795.1"/>
</dbReference>
<dbReference type="GeneID" id="30995345"/>
<accession>A0A1E4RMV6</accession>
<organism evidence="2 3">
    <name type="scientific">Hyphopichia burtonii NRRL Y-1933</name>
    <dbReference type="NCBI Taxonomy" id="984485"/>
    <lineage>
        <taxon>Eukaryota</taxon>
        <taxon>Fungi</taxon>
        <taxon>Dikarya</taxon>
        <taxon>Ascomycota</taxon>
        <taxon>Saccharomycotina</taxon>
        <taxon>Pichiomycetes</taxon>
        <taxon>Debaryomycetaceae</taxon>
        <taxon>Hyphopichia</taxon>
    </lineage>
</organism>
<feature type="region of interest" description="Disordered" evidence="1">
    <location>
        <begin position="93"/>
        <end position="133"/>
    </location>
</feature>
<proteinExistence type="predicted"/>
<dbReference type="EMBL" id="KV454539">
    <property type="protein sequence ID" value="ODV68600.1"/>
    <property type="molecule type" value="Genomic_DNA"/>
</dbReference>
<dbReference type="AlphaFoldDB" id="A0A1E4RMV6"/>
<evidence type="ECO:0000313" key="2">
    <source>
        <dbReference type="EMBL" id="ODV68600.1"/>
    </source>
</evidence>
<keyword evidence="3" id="KW-1185">Reference proteome</keyword>
<evidence type="ECO:0000313" key="3">
    <source>
        <dbReference type="Proteomes" id="UP000095085"/>
    </source>
</evidence>
<feature type="compositionally biased region" description="Low complexity" evidence="1">
    <location>
        <begin position="110"/>
        <end position="127"/>
    </location>
</feature>
<gene>
    <name evidence="2" type="ORF">HYPBUDRAFT_152007</name>
</gene>
<sequence>MSNLNNDNWYKFYGQVYSNDQQDSLLTPLNQTASLNSLNLGPVNSNLNPNLTNLNPPKLRFPYDDQIYTQNSPIDESLYSYSSPQITKNTLSTMWSDHHSGPGTPNSVHNNLAAPTSAPAAPTNNPLFGQSLNPGELTNDYPLDYLLWNNGNNNDINSSSLWRTENSFNGMGSGGTTLLGANNNPPTMNNVNLNVNLNNLNNNFLNNQNLLGNQFGLGGIQLSPSLSYGQQQEEEQNNPRLF</sequence>
<reference evidence="3" key="1">
    <citation type="submission" date="2016-05" db="EMBL/GenBank/DDBJ databases">
        <title>Comparative genomics of biotechnologically important yeasts.</title>
        <authorList>
            <consortium name="DOE Joint Genome Institute"/>
            <person name="Riley R."/>
            <person name="Haridas S."/>
            <person name="Wolfe K.H."/>
            <person name="Lopes M.R."/>
            <person name="Hittinger C.T."/>
            <person name="Goker M."/>
            <person name="Salamov A."/>
            <person name="Wisecaver J."/>
            <person name="Long T.M."/>
            <person name="Aerts A.L."/>
            <person name="Barry K."/>
            <person name="Choi C."/>
            <person name="Clum A."/>
            <person name="Coughlan A.Y."/>
            <person name="Deshpande S."/>
            <person name="Douglass A.P."/>
            <person name="Hanson S.J."/>
            <person name="Klenk H.-P."/>
            <person name="Labutti K."/>
            <person name="Lapidus A."/>
            <person name="Lindquist E."/>
            <person name="Lipzen A."/>
            <person name="Meier-Kolthoff J.P."/>
            <person name="Ohm R.A."/>
            <person name="Otillar R.P."/>
            <person name="Pangilinan J."/>
            <person name="Peng Y."/>
            <person name="Rokas A."/>
            <person name="Rosa C.A."/>
            <person name="Scheuner C."/>
            <person name="Sibirny A.A."/>
            <person name="Slot J.C."/>
            <person name="Stielow J.B."/>
            <person name="Sun H."/>
            <person name="Kurtzman C.P."/>
            <person name="Blackwell M."/>
            <person name="Grigoriev I.V."/>
            <person name="Jeffries T.W."/>
        </authorList>
    </citation>
    <scope>NUCLEOTIDE SEQUENCE [LARGE SCALE GENOMIC DNA]</scope>
    <source>
        <strain evidence="3">NRRL Y-1933</strain>
    </source>
</reference>